<protein>
    <submittedName>
        <fullName evidence="1">Uncharacterized protein</fullName>
    </submittedName>
</protein>
<proteinExistence type="predicted"/>
<name>A0A8H6YYJ9_9AGAR</name>
<comment type="caution">
    <text evidence="1">The sequence shown here is derived from an EMBL/GenBank/DDBJ whole genome shotgun (WGS) entry which is preliminary data.</text>
</comment>
<accession>A0A8H6YYJ9</accession>
<reference evidence="1" key="1">
    <citation type="submission" date="2020-05" db="EMBL/GenBank/DDBJ databases">
        <title>Mycena genomes resolve the evolution of fungal bioluminescence.</title>
        <authorList>
            <person name="Tsai I.J."/>
        </authorList>
    </citation>
    <scope>NUCLEOTIDE SEQUENCE</scope>
    <source>
        <strain evidence="1">160909Yilan</strain>
    </source>
</reference>
<keyword evidence="2" id="KW-1185">Reference proteome</keyword>
<dbReference type="AlphaFoldDB" id="A0A8H6YYJ9"/>
<organism evidence="1 2">
    <name type="scientific">Mycena sanguinolenta</name>
    <dbReference type="NCBI Taxonomy" id="230812"/>
    <lineage>
        <taxon>Eukaryota</taxon>
        <taxon>Fungi</taxon>
        <taxon>Dikarya</taxon>
        <taxon>Basidiomycota</taxon>
        <taxon>Agaricomycotina</taxon>
        <taxon>Agaricomycetes</taxon>
        <taxon>Agaricomycetidae</taxon>
        <taxon>Agaricales</taxon>
        <taxon>Marasmiineae</taxon>
        <taxon>Mycenaceae</taxon>
        <taxon>Mycena</taxon>
    </lineage>
</organism>
<evidence type="ECO:0000313" key="2">
    <source>
        <dbReference type="Proteomes" id="UP000623467"/>
    </source>
</evidence>
<gene>
    <name evidence="1" type="ORF">MSAN_00969400</name>
</gene>
<evidence type="ECO:0000313" key="1">
    <source>
        <dbReference type="EMBL" id="KAF7367099.1"/>
    </source>
</evidence>
<sequence length="242" mass="27170">MRHRNACFWRLDIHVIAQRILTQALFLRMLPFRCCSKLLPLDTRSLNRPIAQLDIHTTTNSNFSPFRGTSARGAPPLCLSVDETNLSRALLTSHGVSLLYTAPLVRPFVPATKHLPYRFPRRPSGSHSSRHNRYNSQNVQFESVCNKIQWNGMNRMWVGQSLSVAASHGPAAAPTDVVARLALALHWPATSPPLLPLQPPISVHRRRSQVFASLHAYPFMRIDIDAEATTSPYQRSTRAHGS</sequence>
<dbReference type="Proteomes" id="UP000623467">
    <property type="component" value="Unassembled WGS sequence"/>
</dbReference>
<dbReference type="EMBL" id="JACAZH010000006">
    <property type="protein sequence ID" value="KAF7367099.1"/>
    <property type="molecule type" value="Genomic_DNA"/>
</dbReference>